<dbReference type="InParanoid" id="A0A409WGL5"/>
<evidence type="ECO:0000313" key="4">
    <source>
        <dbReference type="EMBL" id="PPQ77621.1"/>
    </source>
</evidence>
<keyword evidence="2" id="KW-0812">Transmembrane</keyword>
<dbReference type="InterPro" id="IPR053043">
    <property type="entry name" value="Ras-cAMP_regulatory"/>
</dbReference>
<dbReference type="GO" id="GO:0005737">
    <property type="term" value="C:cytoplasm"/>
    <property type="evidence" value="ECO:0007669"/>
    <property type="project" value="TreeGrafter"/>
</dbReference>
<accession>A0A409WGL5</accession>
<dbReference type="InterPro" id="IPR013860">
    <property type="entry name" value="AreA_GATA"/>
</dbReference>
<feature type="transmembrane region" description="Helical" evidence="2">
    <location>
        <begin position="238"/>
        <end position="263"/>
    </location>
</feature>
<dbReference type="EMBL" id="NHYD01003435">
    <property type="protein sequence ID" value="PPQ77621.1"/>
    <property type="molecule type" value="Genomic_DNA"/>
</dbReference>
<name>A0A409WGL5_PSICY</name>
<dbReference type="AlphaFoldDB" id="A0A409WGL5"/>
<gene>
    <name evidence="4" type="ORF">CVT25_011232</name>
</gene>
<dbReference type="Pfam" id="PF08550">
    <property type="entry name" value="GATA_AreA"/>
    <property type="match status" value="1"/>
</dbReference>
<dbReference type="GO" id="GO:0031930">
    <property type="term" value="P:mitochondria-nucleus signaling pathway"/>
    <property type="evidence" value="ECO:0007669"/>
    <property type="project" value="TreeGrafter"/>
</dbReference>
<protein>
    <recommendedName>
        <fullName evidence="3">Nitrogen regulatory protein areA GATA-like domain-containing protein</fullName>
    </recommendedName>
</protein>
<feature type="region of interest" description="Disordered" evidence="1">
    <location>
        <begin position="93"/>
        <end position="133"/>
    </location>
</feature>
<feature type="compositionally biased region" description="Low complexity" evidence="1">
    <location>
        <begin position="98"/>
        <end position="107"/>
    </location>
</feature>
<dbReference type="PANTHER" id="PTHR28014:SF1">
    <property type="entry name" value="NEGATIVE REGULATOR OF RAS-CAMP PATHWAY"/>
    <property type="match status" value="1"/>
</dbReference>
<evidence type="ECO:0000313" key="5">
    <source>
        <dbReference type="Proteomes" id="UP000283269"/>
    </source>
</evidence>
<dbReference type="OrthoDB" id="515401at2759"/>
<keyword evidence="5" id="KW-1185">Reference proteome</keyword>
<feature type="transmembrane region" description="Helical" evidence="2">
    <location>
        <begin position="185"/>
        <end position="203"/>
    </location>
</feature>
<keyword evidence="2" id="KW-0472">Membrane</keyword>
<dbReference type="GO" id="GO:0006808">
    <property type="term" value="P:regulation of nitrogen utilization"/>
    <property type="evidence" value="ECO:0007669"/>
    <property type="project" value="TreeGrafter"/>
</dbReference>
<sequence length="267" mass="29285">MVAQFPLPVLSVAADAVRDLEGRDALSGLWTLFTKCKESLQDGRRLENISWRLWYREMMLESHERECGLGAGEKSADLGYALDIDEKRAAAGYTLSQSTTTTTTTAPTPTPPPPYPSPSSDDTPPPPPPPDHPHIPSGVYLRGSFFLFNSFLRILCVFLGCCFLRFAAMMDGCPYFLNSGSGHTLLYVIRIHLMLTCCAIGCLSRSIMHASLSVCPLYVLSVLWICCPEDTAGHLVSMPVHVCLLACFFYFGVGLCAIPVLCVHQES</sequence>
<dbReference type="GO" id="GO:0000122">
    <property type="term" value="P:negative regulation of transcription by RNA polymerase II"/>
    <property type="evidence" value="ECO:0007669"/>
    <property type="project" value="TreeGrafter"/>
</dbReference>
<organism evidence="4 5">
    <name type="scientific">Psilocybe cyanescens</name>
    <dbReference type="NCBI Taxonomy" id="93625"/>
    <lineage>
        <taxon>Eukaryota</taxon>
        <taxon>Fungi</taxon>
        <taxon>Dikarya</taxon>
        <taxon>Basidiomycota</taxon>
        <taxon>Agaricomycotina</taxon>
        <taxon>Agaricomycetes</taxon>
        <taxon>Agaricomycetidae</taxon>
        <taxon>Agaricales</taxon>
        <taxon>Agaricineae</taxon>
        <taxon>Strophariaceae</taxon>
        <taxon>Psilocybe</taxon>
    </lineage>
</organism>
<keyword evidence="2" id="KW-1133">Transmembrane helix</keyword>
<evidence type="ECO:0000256" key="2">
    <source>
        <dbReference type="SAM" id="Phobius"/>
    </source>
</evidence>
<dbReference type="Proteomes" id="UP000283269">
    <property type="component" value="Unassembled WGS sequence"/>
</dbReference>
<dbReference type="PANTHER" id="PTHR28014">
    <property type="entry name" value="NEGATIVE REGULATOR OF RAS-CAMP PATHWAY"/>
    <property type="match status" value="1"/>
</dbReference>
<dbReference type="STRING" id="93625.A0A409WGL5"/>
<comment type="caution">
    <text evidence="4">The sequence shown here is derived from an EMBL/GenBank/DDBJ whole genome shotgun (WGS) entry which is preliminary data.</text>
</comment>
<feature type="transmembrane region" description="Helical" evidence="2">
    <location>
        <begin position="151"/>
        <end position="170"/>
    </location>
</feature>
<proteinExistence type="predicted"/>
<feature type="transmembrane region" description="Helical" evidence="2">
    <location>
        <begin position="210"/>
        <end position="226"/>
    </location>
</feature>
<evidence type="ECO:0000259" key="3">
    <source>
        <dbReference type="Pfam" id="PF08550"/>
    </source>
</evidence>
<feature type="domain" description="Nitrogen regulatory protein areA GATA-like" evidence="3">
    <location>
        <begin position="29"/>
        <end position="56"/>
    </location>
</feature>
<feature type="compositionally biased region" description="Pro residues" evidence="1">
    <location>
        <begin position="108"/>
        <end position="130"/>
    </location>
</feature>
<evidence type="ECO:0000256" key="1">
    <source>
        <dbReference type="SAM" id="MobiDB-lite"/>
    </source>
</evidence>
<reference evidence="4 5" key="1">
    <citation type="journal article" date="2018" name="Evol. Lett.">
        <title>Horizontal gene cluster transfer increased hallucinogenic mushroom diversity.</title>
        <authorList>
            <person name="Reynolds H.T."/>
            <person name="Vijayakumar V."/>
            <person name="Gluck-Thaler E."/>
            <person name="Korotkin H.B."/>
            <person name="Matheny P.B."/>
            <person name="Slot J.C."/>
        </authorList>
    </citation>
    <scope>NUCLEOTIDE SEQUENCE [LARGE SCALE GENOMIC DNA]</scope>
    <source>
        <strain evidence="4 5">2631</strain>
    </source>
</reference>